<dbReference type="PANTHER" id="PTHR43818:SF11">
    <property type="entry name" value="BCDNA.GH03377"/>
    <property type="match status" value="1"/>
</dbReference>
<name>A0A6J4JHZ3_9CHLR</name>
<dbReference type="PANTHER" id="PTHR43818">
    <property type="entry name" value="BCDNA.GH03377"/>
    <property type="match status" value="1"/>
</dbReference>
<evidence type="ECO:0000259" key="3">
    <source>
        <dbReference type="Pfam" id="PF22725"/>
    </source>
</evidence>
<evidence type="ECO:0008006" key="5">
    <source>
        <dbReference type="Google" id="ProtNLM"/>
    </source>
</evidence>
<dbReference type="Gene3D" id="3.30.360.10">
    <property type="entry name" value="Dihydrodipicolinate Reductase, domain 2"/>
    <property type="match status" value="1"/>
</dbReference>
<gene>
    <name evidence="4" type="ORF">AVDCRST_MAG93-2982</name>
</gene>
<reference evidence="4" key="1">
    <citation type="submission" date="2020-02" db="EMBL/GenBank/DDBJ databases">
        <authorList>
            <person name="Meier V. D."/>
        </authorList>
    </citation>
    <scope>NUCLEOTIDE SEQUENCE</scope>
    <source>
        <strain evidence="4">AVDCRST_MAG93</strain>
    </source>
</reference>
<dbReference type="SUPFAM" id="SSF55347">
    <property type="entry name" value="Glyceraldehyde-3-phosphate dehydrogenase-like, C-terminal domain"/>
    <property type="match status" value="1"/>
</dbReference>
<dbReference type="InterPro" id="IPR055170">
    <property type="entry name" value="GFO_IDH_MocA-like_dom"/>
</dbReference>
<dbReference type="GO" id="GO:0000166">
    <property type="term" value="F:nucleotide binding"/>
    <property type="evidence" value="ECO:0007669"/>
    <property type="project" value="InterPro"/>
</dbReference>
<dbReference type="InterPro" id="IPR000683">
    <property type="entry name" value="Gfo/Idh/MocA-like_OxRdtase_N"/>
</dbReference>
<dbReference type="Gene3D" id="3.40.50.720">
    <property type="entry name" value="NAD(P)-binding Rossmann-like Domain"/>
    <property type="match status" value="1"/>
</dbReference>
<feature type="domain" description="Gfo/Idh/MocA-like oxidoreductase N-terminal" evidence="2">
    <location>
        <begin position="5"/>
        <end position="120"/>
    </location>
</feature>
<sequence length="330" mass="35620">MQKVKWAVLGTSNFALDWIARGVQLARNAELVAIISRDEERGKAACERLGVPRTYGSIQAIDTNEVDGIFMTLPNTLHAPMAIEAARHGLHVVGEKPMATSLDECRQMIEAAQAAGVVLATAQCMEWTSPVIKTRELLASGAIGENVSCSISASYRGSPDPEHLRKPTIDQGGGQLFDMGVHAIDAIMRLLGPIEQVAGYVGTPVKDYLPENGSIVLAKFASGVMGTIEAHGTCYQNSFVIQGTNGRIWSDEWWGREFAGDLHMQVGKERTDFDLPTTMVYQHQAEHVSESIMEGKVPVIAGERGMANIAVIEAAIESSRTGQFVNVQAG</sequence>
<dbReference type="Pfam" id="PF22725">
    <property type="entry name" value="GFO_IDH_MocA_C3"/>
    <property type="match status" value="1"/>
</dbReference>
<keyword evidence="1" id="KW-0560">Oxidoreductase</keyword>
<organism evidence="4">
    <name type="scientific">uncultured Chloroflexia bacterium</name>
    <dbReference type="NCBI Taxonomy" id="1672391"/>
    <lineage>
        <taxon>Bacteria</taxon>
        <taxon>Bacillati</taxon>
        <taxon>Chloroflexota</taxon>
        <taxon>Chloroflexia</taxon>
        <taxon>environmental samples</taxon>
    </lineage>
</organism>
<feature type="domain" description="GFO/IDH/MocA-like oxidoreductase" evidence="3">
    <location>
        <begin position="133"/>
        <end position="248"/>
    </location>
</feature>
<accession>A0A6J4JHZ3</accession>
<evidence type="ECO:0000259" key="2">
    <source>
        <dbReference type="Pfam" id="PF01408"/>
    </source>
</evidence>
<evidence type="ECO:0000256" key="1">
    <source>
        <dbReference type="ARBA" id="ARBA00023002"/>
    </source>
</evidence>
<dbReference type="EMBL" id="CADCTR010001021">
    <property type="protein sequence ID" value="CAA9277608.1"/>
    <property type="molecule type" value="Genomic_DNA"/>
</dbReference>
<dbReference type="InterPro" id="IPR036291">
    <property type="entry name" value="NAD(P)-bd_dom_sf"/>
</dbReference>
<proteinExistence type="predicted"/>
<protein>
    <recommendedName>
        <fullName evidence="5">Oxidoreductase</fullName>
    </recommendedName>
</protein>
<evidence type="ECO:0000313" key="4">
    <source>
        <dbReference type="EMBL" id="CAA9277608.1"/>
    </source>
</evidence>
<dbReference type="GO" id="GO:0016491">
    <property type="term" value="F:oxidoreductase activity"/>
    <property type="evidence" value="ECO:0007669"/>
    <property type="project" value="UniProtKB-KW"/>
</dbReference>
<dbReference type="AlphaFoldDB" id="A0A6J4JHZ3"/>
<dbReference type="SUPFAM" id="SSF51735">
    <property type="entry name" value="NAD(P)-binding Rossmann-fold domains"/>
    <property type="match status" value="1"/>
</dbReference>
<dbReference type="Pfam" id="PF01408">
    <property type="entry name" value="GFO_IDH_MocA"/>
    <property type="match status" value="1"/>
</dbReference>
<dbReference type="InterPro" id="IPR050463">
    <property type="entry name" value="Gfo/Idh/MocA_oxidrdct_glycsds"/>
</dbReference>